<keyword evidence="1" id="KW-0812">Transmembrane</keyword>
<dbReference type="AlphaFoldDB" id="A0A419WXL8"/>
<evidence type="ECO:0000313" key="2">
    <source>
        <dbReference type="EMBL" id="RKE00191.1"/>
    </source>
</evidence>
<evidence type="ECO:0000313" key="3">
    <source>
        <dbReference type="Proteomes" id="UP000284531"/>
    </source>
</evidence>
<comment type="caution">
    <text evidence="2">The sequence shown here is derived from an EMBL/GenBank/DDBJ whole genome shotgun (WGS) entry which is preliminary data.</text>
</comment>
<keyword evidence="1" id="KW-1133">Transmembrane helix</keyword>
<feature type="transmembrane region" description="Helical" evidence="1">
    <location>
        <begin position="45"/>
        <end position="62"/>
    </location>
</feature>
<gene>
    <name evidence="2" type="ORF">BXY64_3195</name>
</gene>
<proteinExistence type="predicted"/>
<reference evidence="2 3" key="1">
    <citation type="submission" date="2018-09" db="EMBL/GenBank/DDBJ databases">
        <title>Genomic Encyclopedia of Archaeal and Bacterial Type Strains, Phase II (KMG-II): from individual species to whole genera.</title>
        <authorList>
            <person name="Goeker M."/>
        </authorList>
    </citation>
    <scope>NUCLEOTIDE SEQUENCE [LARGE SCALE GENOMIC DNA]</scope>
    <source>
        <strain evidence="2 3">DSM 21950</strain>
    </source>
</reference>
<feature type="transmembrane region" description="Helical" evidence="1">
    <location>
        <begin position="5"/>
        <end position="25"/>
    </location>
</feature>
<accession>A0A419WXL8</accession>
<dbReference type="EMBL" id="RAPQ01000010">
    <property type="protein sequence ID" value="RKE00191.1"/>
    <property type="molecule type" value="Genomic_DNA"/>
</dbReference>
<keyword evidence="3" id="KW-1185">Reference proteome</keyword>
<keyword evidence="1" id="KW-0472">Membrane</keyword>
<dbReference type="Proteomes" id="UP000284531">
    <property type="component" value="Unassembled WGS sequence"/>
</dbReference>
<protein>
    <submittedName>
        <fullName evidence="2">Uncharacterized protein</fullName>
    </submittedName>
</protein>
<evidence type="ECO:0000256" key="1">
    <source>
        <dbReference type="SAM" id="Phobius"/>
    </source>
</evidence>
<dbReference type="RefSeq" id="WP_120240928.1">
    <property type="nucleotide sequence ID" value="NZ_CANNEC010000031.1"/>
</dbReference>
<organism evidence="2 3">
    <name type="scientific">Marinifilum flexuosum</name>
    <dbReference type="NCBI Taxonomy" id="1117708"/>
    <lineage>
        <taxon>Bacteria</taxon>
        <taxon>Pseudomonadati</taxon>
        <taxon>Bacteroidota</taxon>
        <taxon>Bacteroidia</taxon>
        <taxon>Marinilabiliales</taxon>
        <taxon>Marinifilaceae</taxon>
    </lineage>
</organism>
<name>A0A419WXL8_9BACT</name>
<sequence length="68" mass="7726">MKEKIIPFLVYSLIFSIGIFAGEYILDYFTNADRLSITTEIRDAAFIGTFVSLLLVFVNKFPKASNKN</sequence>